<evidence type="ECO:0000313" key="6">
    <source>
        <dbReference type="EMBL" id="NXG25692.1"/>
    </source>
</evidence>
<dbReference type="InterPro" id="IPR001254">
    <property type="entry name" value="Trypsin_dom"/>
</dbReference>
<dbReference type="InterPro" id="IPR043504">
    <property type="entry name" value="Peptidase_S1_PA_chymotrypsin"/>
</dbReference>
<dbReference type="InterPro" id="IPR001314">
    <property type="entry name" value="Peptidase_S1A"/>
</dbReference>
<proteinExistence type="predicted"/>
<dbReference type="FunFam" id="2.40.10.10:FF:000060">
    <property type="entry name" value="Acrosin"/>
    <property type="match status" value="1"/>
</dbReference>
<organism evidence="6 7">
    <name type="scientific">Grallaria varia</name>
    <name type="common">variegated antpitta</name>
    <dbReference type="NCBI Taxonomy" id="117165"/>
    <lineage>
        <taxon>Eukaryota</taxon>
        <taxon>Metazoa</taxon>
        <taxon>Chordata</taxon>
        <taxon>Craniata</taxon>
        <taxon>Vertebrata</taxon>
        <taxon>Euteleostomi</taxon>
        <taxon>Archelosauria</taxon>
        <taxon>Archosauria</taxon>
        <taxon>Dinosauria</taxon>
        <taxon>Saurischia</taxon>
        <taxon>Theropoda</taxon>
        <taxon>Coelurosauria</taxon>
        <taxon>Aves</taxon>
        <taxon>Neognathae</taxon>
        <taxon>Neoaves</taxon>
        <taxon>Telluraves</taxon>
        <taxon>Australaves</taxon>
        <taxon>Passeriformes</taxon>
        <taxon>Formicariidae</taxon>
        <taxon>Grallaria</taxon>
    </lineage>
</organism>
<dbReference type="GO" id="GO:0007340">
    <property type="term" value="P:acrosome reaction"/>
    <property type="evidence" value="ECO:0007669"/>
    <property type="project" value="TreeGrafter"/>
</dbReference>
<dbReference type="Pfam" id="PF00089">
    <property type="entry name" value="Trypsin"/>
    <property type="match status" value="2"/>
</dbReference>
<feature type="domain" description="Peptidase S1" evidence="5">
    <location>
        <begin position="1"/>
        <end position="238"/>
    </location>
</feature>
<comment type="caution">
    <text evidence="6">The sequence shown here is derived from an EMBL/GenBank/DDBJ whole genome shotgun (WGS) entry which is preliminary data.</text>
</comment>
<dbReference type="GO" id="GO:0004252">
    <property type="term" value="F:serine-type endopeptidase activity"/>
    <property type="evidence" value="ECO:0007669"/>
    <property type="project" value="InterPro"/>
</dbReference>
<dbReference type="PANTHER" id="PTHR24252:SF8">
    <property type="entry name" value="ACROSIN"/>
    <property type="match status" value="1"/>
</dbReference>
<evidence type="ECO:0000256" key="2">
    <source>
        <dbReference type="ARBA" id="ARBA00022801"/>
    </source>
</evidence>
<dbReference type="PROSITE" id="PS50240">
    <property type="entry name" value="TRYPSIN_DOM"/>
    <property type="match status" value="1"/>
</dbReference>
<evidence type="ECO:0000313" key="7">
    <source>
        <dbReference type="Proteomes" id="UP000591535"/>
    </source>
</evidence>
<feature type="non-terminal residue" evidence="6">
    <location>
        <position position="238"/>
    </location>
</feature>
<dbReference type="SUPFAM" id="SSF50494">
    <property type="entry name" value="Trypsin-like serine proteases"/>
    <property type="match status" value="1"/>
</dbReference>
<keyword evidence="1" id="KW-0645">Protease</keyword>
<evidence type="ECO:0000256" key="1">
    <source>
        <dbReference type="ARBA" id="ARBA00022670"/>
    </source>
</evidence>
<dbReference type="InterPro" id="IPR009003">
    <property type="entry name" value="Peptidase_S1_PA"/>
</dbReference>
<accession>A0A7K9ACT1</accession>
<dbReference type="Proteomes" id="UP000591535">
    <property type="component" value="Unassembled WGS sequence"/>
</dbReference>
<keyword evidence="4" id="KW-1015">Disulfide bond</keyword>
<dbReference type="EMBL" id="VWZG01012891">
    <property type="protein sequence ID" value="NXG25692.1"/>
    <property type="molecule type" value="Genomic_DNA"/>
</dbReference>
<dbReference type="SMART" id="SM00020">
    <property type="entry name" value="Tryp_SPc"/>
    <property type="match status" value="1"/>
</dbReference>
<dbReference type="AlphaFoldDB" id="A0A7K9ACT1"/>
<reference evidence="6 7" key="1">
    <citation type="submission" date="2019-09" db="EMBL/GenBank/DDBJ databases">
        <title>Bird 10,000 Genomes (B10K) Project - Family phase.</title>
        <authorList>
            <person name="Zhang G."/>
        </authorList>
    </citation>
    <scope>NUCLEOTIDE SEQUENCE [LARGE SCALE GENOMIC DNA]</scope>
    <source>
        <strain evidence="6">B10K-DU-001-02</strain>
        <tissue evidence="6">Muscle</tissue>
    </source>
</reference>
<dbReference type="CDD" id="cd00190">
    <property type="entry name" value="Tryp_SPc"/>
    <property type="match status" value="1"/>
</dbReference>
<protein>
    <submittedName>
        <fullName evidence="6">ACRO protein</fullName>
    </submittedName>
</protein>
<evidence type="ECO:0000256" key="3">
    <source>
        <dbReference type="ARBA" id="ARBA00022825"/>
    </source>
</evidence>
<keyword evidence="7" id="KW-1185">Reference proteome</keyword>
<sequence length="238" mass="25932">VAATSVHPGAWPGIVSIQATWDNGTWHMCAGALIHPKWVLTVAHCFARGGAVSQWEVVLGAADLTAPGPKAKLRHIRRLLVHQHYAPALASNNIALLELDEPLECSDYIQLACVPKSYLKVSELKSCYIAGWRTTMDSEPHVKWPLTPLPMRVWRFQPPSRAFPCWECCSGRAGSATAAPPVPEPSLLPQGDSGGPLVCKDNTGDFFWLVGMASWGKGCAGTKRPGIFISTQPFHNWM</sequence>
<dbReference type="PANTHER" id="PTHR24252">
    <property type="entry name" value="ACROSIN-RELATED"/>
    <property type="match status" value="1"/>
</dbReference>
<name>A0A7K9ACT1_9PASS</name>
<dbReference type="GO" id="GO:0006508">
    <property type="term" value="P:proteolysis"/>
    <property type="evidence" value="ECO:0007669"/>
    <property type="project" value="UniProtKB-KW"/>
</dbReference>
<keyword evidence="3" id="KW-0720">Serine protease</keyword>
<dbReference type="Gene3D" id="2.40.10.10">
    <property type="entry name" value="Trypsin-like serine proteases"/>
    <property type="match status" value="1"/>
</dbReference>
<keyword evidence="2" id="KW-0378">Hydrolase</keyword>
<evidence type="ECO:0000259" key="5">
    <source>
        <dbReference type="PROSITE" id="PS50240"/>
    </source>
</evidence>
<gene>
    <name evidence="6" type="primary">Acr_4</name>
    <name evidence="6" type="ORF">GRAVAR_R05161</name>
</gene>
<evidence type="ECO:0000256" key="4">
    <source>
        <dbReference type="ARBA" id="ARBA00023157"/>
    </source>
</evidence>
<dbReference type="PRINTS" id="PR00722">
    <property type="entry name" value="CHYMOTRYPSIN"/>
</dbReference>
<feature type="non-terminal residue" evidence="6">
    <location>
        <position position="1"/>
    </location>
</feature>